<name>A0ABQ1Y342_9MICC</name>
<keyword evidence="2" id="KW-1185">Reference proteome</keyword>
<reference evidence="2" key="1">
    <citation type="journal article" date="2019" name="Int. J. Syst. Evol. Microbiol.">
        <title>The Global Catalogue of Microorganisms (GCM) 10K type strain sequencing project: providing services to taxonomists for standard genome sequencing and annotation.</title>
        <authorList>
            <consortium name="The Broad Institute Genomics Platform"/>
            <consortium name="The Broad Institute Genome Sequencing Center for Infectious Disease"/>
            <person name="Wu L."/>
            <person name="Ma J."/>
        </authorList>
    </citation>
    <scope>NUCLEOTIDE SEQUENCE [LARGE SCALE GENOMIC DNA]</scope>
    <source>
        <strain evidence="2">CGMCC 1.1927</strain>
    </source>
</reference>
<organism evidence="1 2">
    <name type="scientific">Pseudarthrobacter polychromogenes</name>
    <dbReference type="NCBI Taxonomy" id="1676"/>
    <lineage>
        <taxon>Bacteria</taxon>
        <taxon>Bacillati</taxon>
        <taxon>Actinomycetota</taxon>
        <taxon>Actinomycetes</taxon>
        <taxon>Micrococcales</taxon>
        <taxon>Micrococcaceae</taxon>
        <taxon>Pseudarthrobacter</taxon>
    </lineage>
</organism>
<dbReference type="Proteomes" id="UP000596938">
    <property type="component" value="Unassembled WGS sequence"/>
</dbReference>
<accession>A0ABQ1Y342</accession>
<gene>
    <name evidence="1" type="ORF">GCM10011577_40070</name>
</gene>
<sequence length="61" mass="6394">MIAKRTARAGPDGGGHFAVERYVSGVRAPGTDVAGRSTDYVFSSAAAKDTAKRAHQMLTEV</sequence>
<evidence type="ECO:0000313" key="1">
    <source>
        <dbReference type="EMBL" id="GGH11013.1"/>
    </source>
</evidence>
<evidence type="ECO:0000313" key="2">
    <source>
        <dbReference type="Proteomes" id="UP000596938"/>
    </source>
</evidence>
<protein>
    <submittedName>
        <fullName evidence="1">Uncharacterized protein</fullName>
    </submittedName>
</protein>
<dbReference type="EMBL" id="BMKU01000023">
    <property type="protein sequence ID" value="GGH11013.1"/>
    <property type="molecule type" value="Genomic_DNA"/>
</dbReference>
<comment type="caution">
    <text evidence="1">The sequence shown here is derived from an EMBL/GenBank/DDBJ whole genome shotgun (WGS) entry which is preliminary data.</text>
</comment>
<proteinExistence type="predicted"/>